<keyword evidence="1" id="KW-0812">Transmembrane</keyword>
<keyword evidence="1" id="KW-1133">Transmembrane helix</keyword>
<protein>
    <recommendedName>
        <fullName evidence="6">FecR family protein</fullName>
    </recommendedName>
</protein>
<keyword evidence="1" id="KW-0472">Membrane</keyword>
<dbReference type="InterPro" id="IPR006860">
    <property type="entry name" value="FecR"/>
</dbReference>
<dbReference type="Pfam" id="PF04773">
    <property type="entry name" value="FecR"/>
    <property type="match status" value="1"/>
</dbReference>
<dbReference type="InterPro" id="IPR032508">
    <property type="entry name" value="FecR_C"/>
</dbReference>
<gene>
    <name evidence="4" type="ORF">DR864_05565</name>
</gene>
<dbReference type="Gene3D" id="2.60.120.1440">
    <property type="match status" value="1"/>
</dbReference>
<evidence type="ECO:0000259" key="2">
    <source>
        <dbReference type="Pfam" id="PF04773"/>
    </source>
</evidence>
<evidence type="ECO:0000313" key="4">
    <source>
        <dbReference type="EMBL" id="AXE17237.1"/>
    </source>
</evidence>
<feature type="transmembrane region" description="Helical" evidence="1">
    <location>
        <begin position="75"/>
        <end position="96"/>
    </location>
</feature>
<dbReference type="Gene3D" id="3.55.50.30">
    <property type="match status" value="1"/>
</dbReference>
<reference evidence="4 5" key="1">
    <citation type="submission" date="2018-07" db="EMBL/GenBank/DDBJ databases">
        <title>Genome sequencing of Runella.</title>
        <authorList>
            <person name="Baek M.-G."/>
            <person name="Yi H."/>
        </authorList>
    </citation>
    <scope>NUCLEOTIDE SEQUENCE [LARGE SCALE GENOMIC DNA]</scope>
    <source>
        <strain evidence="4 5">HYN0085</strain>
    </source>
</reference>
<evidence type="ECO:0000256" key="1">
    <source>
        <dbReference type="SAM" id="Phobius"/>
    </source>
</evidence>
<organism evidence="4 5">
    <name type="scientific">Runella rosea</name>
    <dbReference type="NCBI Taxonomy" id="2259595"/>
    <lineage>
        <taxon>Bacteria</taxon>
        <taxon>Pseudomonadati</taxon>
        <taxon>Bacteroidota</taxon>
        <taxon>Cytophagia</taxon>
        <taxon>Cytophagales</taxon>
        <taxon>Spirosomataceae</taxon>
        <taxon>Runella</taxon>
    </lineage>
</organism>
<dbReference type="PIRSF" id="PIRSF018266">
    <property type="entry name" value="FecR"/>
    <property type="match status" value="1"/>
</dbReference>
<evidence type="ECO:0000259" key="3">
    <source>
        <dbReference type="Pfam" id="PF16344"/>
    </source>
</evidence>
<dbReference type="GO" id="GO:0016989">
    <property type="term" value="F:sigma factor antagonist activity"/>
    <property type="evidence" value="ECO:0007669"/>
    <property type="project" value="TreeGrafter"/>
</dbReference>
<dbReference type="AlphaFoldDB" id="A0A344TF16"/>
<feature type="domain" description="FecR protein" evidence="2">
    <location>
        <begin position="128"/>
        <end position="213"/>
    </location>
</feature>
<proteinExistence type="predicted"/>
<keyword evidence="5" id="KW-1185">Reference proteome</keyword>
<evidence type="ECO:0008006" key="6">
    <source>
        <dbReference type="Google" id="ProtNLM"/>
    </source>
</evidence>
<dbReference type="EMBL" id="CP030850">
    <property type="protein sequence ID" value="AXE17237.1"/>
    <property type="molecule type" value="Genomic_DNA"/>
</dbReference>
<dbReference type="Pfam" id="PF16344">
    <property type="entry name" value="FecR_C"/>
    <property type="match status" value="1"/>
</dbReference>
<sequence>MPLTHRDMTQQEFNDLSKRYLEGRTTPKEDQLLMDWYNNQPKQLPLLPLQSQKKEIEKRIWQNIQAQIRPASNGLMIKMAWLTGIAACLVVGFVWFSTDKAPKNNETTVLKNPEQVGIEIKNTTMLEQKVRLEDGTVVMLKQNSSIIYDKNYNKTKREVHLIGEAFFKVKRNLTKPFVVHTGELTTEVLGTSFRIKHYDEAKTIEVSVTTGKVSVYAEKPNRPAERNGVILTTNQRVVFDVASKNIVPSIVDDPVPIVSIERAPPQLDFREASLQQVLDALSKLYGLEFMIANPNAKDCHITADLNGLSMFTQLELICKSIDATYEKRGTVVFIYGDGC</sequence>
<feature type="domain" description="Protein FecR C-terminal" evidence="3">
    <location>
        <begin position="267"/>
        <end position="334"/>
    </location>
</feature>
<evidence type="ECO:0000313" key="5">
    <source>
        <dbReference type="Proteomes" id="UP000251993"/>
    </source>
</evidence>
<dbReference type="InterPro" id="IPR012373">
    <property type="entry name" value="Ferrdict_sens_TM"/>
</dbReference>
<dbReference type="PANTHER" id="PTHR30273:SF2">
    <property type="entry name" value="PROTEIN FECR"/>
    <property type="match status" value="1"/>
</dbReference>
<accession>A0A344TF16</accession>
<dbReference type="OrthoDB" id="645173at2"/>
<dbReference type="Proteomes" id="UP000251993">
    <property type="component" value="Chromosome"/>
</dbReference>
<dbReference type="PANTHER" id="PTHR30273">
    <property type="entry name" value="PERIPLASMIC SIGNAL SENSOR AND SIGMA FACTOR ACTIVATOR FECR-RELATED"/>
    <property type="match status" value="1"/>
</dbReference>
<name>A0A344TF16_9BACT</name>
<dbReference type="KEGG" id="run:DR864_05565"/>